<sequence>MSRLSIIQHRNPLKNPVDSALTVVRYNNEFSSAVNRSDLFNRRKDSQRKILLSSQKISLSNMNSHGIISFAEISEWLKSGNVGQLECLLLKGKWHLLEERDEFKDKADSYGDLIHPDAKEFIDGMQEYKRKVDLLLEAICMGDERTVAETVTYRKCILARHPQTLASTVHLAVIHNHPNVLQILIDCPLTPLHSRDAEGRCPLHYAAAIAGTFIGSDSKCYDMLVDRKANENALDYEGYTPKYFFRAPKLVDIRQVRGLNQYPTMNGDEVDQMIGERNVAGLKKLILSGRYEAANIQERIFLQTALTWLYLWIILICEYKPSTNP</sequence>
<dbReference type="PANTHER" id="PTHR24172:SF4">
    <property type="entry name" value="ANK_REP_REGION DOMAIN-CONTAINING PROTEIN"/>
    <property type="match status" value="1"/>
</dbReference>
<proteinExistence type="predicted"/>
<dbReference type="WBParaSite" id="jg6322">
    <property type="protein sequence ID" value="jg6322"/>
    <property type="gene ID" value="jg6322"/>
</dbReference>
<dbReference type="PANTHER" id="PTHR24172">
    <property type="entry name" value="ANK_REP_REGION DOMAIN-CONTAINING PROTEIN"/>
    <property type="match status" value="1"/>
</dbReference>
<accession>A0A915EKH1</accession>
<dbReference type="SUPFAM" id="SSF48403">
    <property type="entry name" value="Ankyrin repeat"/>
    <property type="match status" value="1"/>
</dbReference>
<dbReference type="Proteomes" id="UP000887574">
    <property type="component" value="Unplaced"/>
</dbReference>
<dbReference type="InterPro" id="IPR036770">
    <property type="entry name" value="Ankyrin_rpt-contain_sf"/>
</dbReference>
<evidence type="ECO:0000313" key="1">
    <source>
        <dbReference type="Proteomes" id="UP000887574"/>
    </source>
</evidence>
<evidence type="ECO:0000313" key="2">
    <source>
        <dbReference type="WBParaSite" id="jg6322"/>
    </source>
</evidence>
<reference evidence="2" key="1">
    <citation type="submission" date="2022-11" db="UniProtKB">
        <authorList>
            <consortium name="WormBaseParasite"/>
        </authorList>
    </citation>
    <scope>IDENTIFICATION</scope>
</reference>
<protein>
    <submittedName>
        <fullName evidence="2">ANK_REP_REGION domain-containing protein</fullName>
    </submittedName>
</protein>
<dbReference type="AlphaFoldDB" id="A0A915EKH1"/>
<dbReference type="Gene3D" id="1.25.40.20">
    <property type="entry name" value="Ankyrin repeat-containing domain"/>
    <property type="match status" value="1"/>
</dbReference>
<name>A0A915EKH1_9BILA</name>
<organism evidence="1 2">
    <name type="scientific">Ditylenchus dipsaci</name>
    <dbReference type="NCBI Taxonomy" id="166011"/>
    <lineage>
        <taxon>Eukaryota</taxon>
        <taxon>Metazoa</taxon>
        <taxon>Ecdysozoa</taxon>
        <taxon>Nematoda</taxon>
        <taxon>Chromadorea</taxon>
        <taxon>Rhabditida</taxon>
        <taxon>Tylenchina</taxon>
        <taxon>Tylenchomorpha</taxon>
        <taxon>Sphaerularioidea</taxon>
        <taxon>Anguinidae</taxon>
        <taxon>Anguininae</taxon>
        <taxon>Ditylenchus</taxon>
    </lineage>
</organism>
<keyword evidence="1" id="KW-1185">Reference proteome</keyword>